<gene>
    <name evidence="1" type="ORF">U9M48_022036</name>
</gene>
<dbReference type="EMBL" id="CP144749">
    <property type="protein sequence ID" value="WVZ73760.1"/>
    <property type="molecule type" value="Genomic_DNA"/>
</dbReference>
<keyword evidence="2" id="KW-1185">Reference proteome</keyword>
<organism evidence="1 2">
    <name type="scientific">Paspalum notatum var. saurae</name>
    <dbReference type="NCBI Taxonomy" id="547442"/>
    <lineage>
        <taxon>Eukaryota</taxon>
        <taxon>Viridiplantae</taxon>
        <taxon>Streptophyta</taxon>
        <taxon>Embryophyta</taxon>
        <taxon>Tracheophyta</taxon>
        <taxon>Spermatophyta</taxon>
        <taxon>Magnoliopsida</taxon>
        <taxon>Liliopsida</taxon>
        <taxon>Poales</taxon>
        <taxon>Poaceae</taxon>
        <taxon>PACMAD clade</taxon>
        <taxon>Panicoideae</taxon>
        <taxon>Andropogonodae</taxon>
        <taxon>Paspaleae</taxon>
        <taxon>Paspalinae</taxon>
        <taxon>Paspalum</taxon>
    </lineage>
</organism>
<evidence type="ECO:0000313" key="2">
    <source>
        <dbReference type="Proteomes" id="UP001341281"/>
    </source>
</evidence>
<reference evidence="1 2" key="1">
    <citation type="submission" date="2024-02" db="EMBL/GenBank/DDBJ databases">
        <title>High-quality chromosome-scale genome assembly of Pensacola bahiagrass (Paspalum notatum Flugge var. saurae).</title>
        <authorList>
            <person name="Vega J.M."/>
            <person name="Podio M."/>
            <person name="Orjuela J."/>
            <person name="Siena L.A."/>
            <person name="Pessino S.C."/>
            <person name="Combes M.C."/>
            <person name="Mariac C."/>
            <person name="Albertini E."/>
            <person name="Pupilli F."/>
            <person name="Ortiz J.P.A."/>
            <person name="Leblanc O."/>
        </authorList>
    </citation>
    <scope>NUCLEOTIDE SEQUENCE [LARGE SCALE GENOMIC DNA]</scope>
    <source>
        <strain evidence="1">R1</strain>
        <tissue evidence="1">Leaf</tissue>
    </source>
</reference>
<evidence type="ECO:0000313" key="1">
    <source>
        <dbReference type="EMBL" id="WVZ73760.1"/>
    </source>
</evidence>
<proteinExistence type="predicted"/>
<name>A0AAQ3TKZ7_PASNO</name>
<dbReference type="AlphaFoldDB" id="A0AAQ3TKZ7"/>
<protein>
    <submittedName>
        <fullName evidence="1">Uncharacterized protein</fullName>
    </submittedName>
</protein>
<dbReference type="Proteomes" id="UP001341281">
    <property type="component" value="Chromosome 05"/>
</dbReference>
<sequence>MKIAGRDHLSGPVTMYMHPLDYKRGGMRNVEDRLKFTLTHSGRIQRRSHTIFFSSFTLKPIQEHSSSGRRVLRSGGPNHSKPLCLHRAFTTWLSTIAPPNYS</sequence>
<accession>A0AAQ3TKZ7</accession>